<accession>A0A3G9JMC0</accession>
<gene>
    <name evidence="1" type="ORF">Back11_55240</name>
</gene>
<organism evidence="1 2">
    <name type="scientific">Paenibacillus baekrokdamisoli</name>
    <dbReference type="NCBI Taxonomy" id="1712516"/>
    <lineage>
        <taxon>Bacteria</taxon>
        <taxon>Bacillati</taxon>
        <taxon>Bacillota</taxon>
        <taxon>Bacilli</taxon>
        <taxon>Bacillales</taxon>
        <taxon>Paenibacillaceae</taxon>
        <taxon>Paenibacillus</taxon>
    </lineage>
</organism>
<sequence>MFSKNAPPYGGGKADAAVFAESAIQMLNAASQGIPRVVNQICGQAVFEAEGKGLEVIVEEHIGRVLSDMDRQRGTAG</sequence>
<evidence type="ECO:0000313" key="2">
    <source>
        <dbReference type="Proteomes" id="UP000275368"/>
    </source>
</evidence>
<protein>
    <submittedName>
        <fullName evidence="1">Uncharacterized protein</fullName>
    </submittedName>
</protein>
<dbReference type="KEGG" id="pbk:Back11_55240"/>
<dbReference type="Proteomes" id="UP000275368">
    <property type="component" value="Chromosome"/>
</dbReference>
<reference evidence="1 2" key="1">
    <citation type="submission" date="2018-11" db="EMBL/GenBank/DDBJ databases">
        <title>Complete genome sequence of Paenibacillus baekrokdamisoli strain KCTC 33723.</title>
        <authorList>
            <person name="Kang S.W."/>
            <person name="Lee K.C."/>
            <person name="Kim K.K."/>
            <person name="Kim J.S."/>
            <person name="Kim D.S."/>
            <person name="Ko S.H."/>
            <person name="Yang S.H."/>
            <person name="Lee J.S."/>
        </authorList>
    </citation>
    <scope>NUCLEOTIDE SEQUENCE [LARGE SCALE GENOMIC DNA]</scope>
    <source>
        <strain evidence="1 2">KCTC 33723</strain>
    </source>
</reference>
<proteinExistence type="predicted"/>
<keyword evidence="2" id="KW-1185">Reference proteome</keyword>
<evidence type="ECO:0000313" key="1">
    <source>
        <dbReference type="EMBL" id="BBH24179.1"/>
    </source>
</evidence>
<name>A0A3G9JMC0_9BACL</name>
<dbReference type="AlphaFoldDB" id="A0A3G9JMC0"/>
<dbReference type="RefSeq" id="WP_179955567.1">
    <property type="nucleotide sequence ID" value="NZ_AP019308.1"/>
</dbReference>
<dbReference type="EMBL" id="AP019308">
    <property type="protein sequence ID" value="BBH24179.1"/>
    <property type="molecule type" value="Genomic_DNA"/>
</dbReference>